<dbReference type="Proteomes" id="UP000019116">
    <property type="component" value="Chromosome 6A"/>
</dbReference>
<evidence type="ECO:0000313" key="3">
    <source>
        <dbReference type="Proteomes" id="UP000019116"/>
    </source>
</evidence>
<evidence type="ECO:0000256" key="1">
    <source>
        <dbReference type="SAM" id="MobiDB-lite"/>
    </source>
</evidence>
<reference evidence="2" key="1">
    <citation type="submission" date="2018-08" db="EMBL/GenBank/DDBJ databases">
        <authorList>
            <person name="Rossello M."/>
        </authorList>
    </citation>
    <scope>NUCLEOTIDE SEQUENCE [LARGE SCALE GENOMIC DNA]</scope>
    <source>
        <strain evidence="2">cv. Chinese Spring</strain>
    </source>
</reference>
<feature type="region of interest" description="Disordered" evidence="1">
    <location>
        <begin position="118"/>
        <end position="139"/>
    </location>
</feature>
<organism evidence="2">
    <name type="scientific">Triticum aestivum</name>
    <name type="common">Wheat</name>
    <dbReference type="NCBI Taxonomy" id="4565"/>
    <lineage>
        <taxon>Eukaryota</taxon>
        <taxon>Viridiplantae</taxon>
        <taxon>Streptophyta</taxon>
        <taxon>Embryophyta</taxon>
        <taxon>Tracheophyta</taxon>
        <taxon>Spermatophyta</taxon>
        <taxon>Magnoliopsida</taxon>
        <taxon>Liliopsida</taxon>
        <taxon>Poales</taxon>
        <taxon>Poaceae</taxon>
        <taxon>BOP clade</taxon>
        <taxon>Pooideae</taxon>
        <taxon>Triticodae</taxon>
        <taxon>Triticeae</taxon>
        <taxon>Triticinae</taxon>
        <taxon>Triticum</taxon>
    </lineage>
</organism>
<dbReference type="OrthoDB" id="195231at2759"/>
<proteinExistence type="predicted"/>
<reference evidence="2" key="2">
    <citation type="submission" date="2018-10" db="UniProtKB">
        <authorList>
            <consortium name="EnsemblPlants"/>
        </authorList>
    </citation>
    <scope>IDENTIFICATION</scope>
</reference>
<dbReference type="Gramene" id="TraesCS6A03G0542200.1">
    <property type="protein sequence ID" value="TraesCS6A03G0542200.1.CDS"/>
    <property type="gene ID" value="TraesCS6A03G0542200"/>
</dbReference>
<dbReference type="EnsemblPlants" id="TraesCS6A02G201900.1">
    <property type="protein sequence ID" value="TraesCS6A02G201900.1"/>
    <property type="gene ID" value="TraesCS6A02G201900"/>
</dbReference>
<keyword evidence="3" id="KW-1185">Reference proteome</keyword>
<dbReference type="Gramene" id="TraesCS6A02G201900.1">
    <property type="protein sequence ID" value="TraesCS6A02G201900.1"/>
    <property type="gene ID" value="TraesCS6A02G201900"/>
</dbReference>
<protein>
    <submittedName>
        <fullName evidence="2">Uncharacterized protein</fullName>
    </submittedName>
</protein>
<dbReference type="STRING" id="4565.A0A3B6NR78"/>
<accession>A0A3B6NR78</accession>
<evidence type="ECO:0000313" key="2">
    <source>
        <dbReference type="EnsemblPlants" id="TraesCS6A02G201900.1"/>
    </source>
</evidence>
<dbReference type="Gramene" id="TraesLAC6A03G03286800.1">
    <property type="protein sequence ID" value="TraesLAC6A03G03286800.1"/>
    <property type="gene ID" value="TraesLAC6A03G03286800"/>
</dbReference>
<dbReference type="AlphaFoldDB" id="A0A3B6NR78"/>
<name>A0A3B6NR78_WHEAT</name>
<dbReference type="Gramene" id="TraesJAG6A03G03325110.1">
    <property type="protein sequence ID" value="TraesJAG6A03G03325110.1"/>
    <property type="gene ID" value="TraesJAG6A03G03325110"/>
</dbReference>
<dbReference type="Gramene" id="TraesNOR6A03G03363670.1">
    <property type="protein sequence ID" value="TraesNOR6A03G03363670.1"/>
    <property type="gene ID" value="TraesNOR6A03G03363670"/>
</dbReference>
<sequence length="146" mass="16001">MYTISIFITSTPQKKYLYYQHNGLVVVTTACVEVLMAPRLFFRISTKLRDGATAANLSLTFKSVTFHAYHAVANVAPSIDFFSYVMVDASLSLGNTMMATIDPALPADRVAITGITFSSSPRSPTASHDPLHNYPAPPSMKMQYIS</sequence>